<evidence type="ECO:0000313" key="3">
    <source>
        <dbReference type="Proteomes" id="UP000054558"/>
    </source>
</evidence>
<proteinExistence type="predicted"/>
<feature type="region of interest" description="Disordered" evidence="1">
    <location>
        <begin position="96"/>
        <end position="115"/>
    </location>
</feature>
<accession>A0A1Y1HL98</accession>
<reference evidence="2 3" key="1">
    <citation type="journal article" date="2014" name="Nat. Commun.">
        <title>Klebsormidium flaccidum genome reveals primary factors for plant terrestrial adaptation.</title>
        <authorList>
            <person name="Hori K."/>
            <person name="Maruyama F."/>
            <person name="Fujisawa T."/>
            <person name="Togashi T."/>
            <person name="Yamamoto N."/>
            <person name="Seo M."/>
            <person name="Sato S."/>
            <person name="Yamada T."/>
            <person name="Mori H."/>
            <person name="Tajima N."/>
            <person name="Moriyama T."/>
            <person name="Ikeuchi M."/>
            <person name="Watanabe M."/>
            <person name="Wada H."/>
            <person name="Kobayashi K."/>
            <person name="Saito M."/>
            <person name="Masuda T."/>
            <person name="Sasaki-Sekimoto Y."/>
            <person name="Mashiguchi K."/>
            <person name="Awai K."/>
            <person name="Shimojima M."/>
            <person name="Masuda S."/>
            <person name="Iwai M."/>
            <person name="Nobusawa T."/>
            <person name="Narise T."/>
            <person name="Kondo S."/>
            <person name="Saito H."/>
            <person name="Sato R."/>
            <person name="Murakawa M."/>
            <person name="Ihara Y."/>
            <person name="Oshima-Yamada Y."/>
            <person name="Ohtaka K."/>
            <person name="Satoh M."/>
            <person name="Sonobe K."/>
            <person name="Ishii M."/>
            <person name="Ohtani R."/>
            <person name="Kanamori-Sato M."/>
            <person name="Honoki R."/>
            <person name="Miyazaki D."/>
            <person name="Mochizuki H."/>
            <person name="Umetsu J."/>
            <person name="Higashi K."/>
            <person name="Shibata D."/>
            <person name="Kamiya Y."/>
            <person name="Sato N."/>
            <person name="Nakamura Y."/>
            <person name="Tabata S."/>
            <person name="Ida S."/>
            <person name="Kurokawa K."/>
            <person name="Ohta H."/>
        </authorList>
    </citation>
    <scope>NUCLEOTIDE SEQUENCE [LARGE SCALE GENOMIC DNA]</scope>
    <source>
        <strain evidence="2 3">NIES-2285</strain>
    </source>
</reference>
<name>A0A1Y1HL98_KLENI</name>
<dbReference type="EMBL" id="DF236967">
    <property type="protein sequence ID" value="GAQ78743.1"/>
    <property type="molecule type" value="Genomic_DNA"/>
</dbReference>
<evidence type="ECO:0000256" key="1">
    <source>
        <dbReference type="SAM" id="MobiDB-lite"/>
    </source>
</evidence>
<dbReference type="Proteomes" id="UP000054558">
    <property type="component" value="Unassembled WGS sequence"/>
</dbReference>
<protein>
    <submittedName>
        <fullName evidence="2">Uncharacterized protein</fullName>
    </submittedName>
</protein>
<sequence length="426" mass="47052">MAGGRGVAGAAARLLYVASPLRIAFSQVELEELIAAKGQEQSRKKHTRGTYWPQIKAPVKSRCLSYDQPLVWGQTIKCVGWFAKLAGALHKSSEMVKRPTEGSPSGPPVGGSSLTVSWKAPESELWHDYEDDVGRKILAAAASGQSEVEICHEEISPDKKQRKSSRLRQLRKIHKGQNGCSEENGTVHFDSMQVRVAASNTNRLIRWRVSSTSCCFYQLPTNGAALAALVAKQRESERRHVLSELLQYLTSASRISAFLSTAMVQRVTAHGLPMNSARDLRVVRTVPNVHATPHRTLYERFLDAMVQNVGSLGDALQALLGSEAQSIAPFNFAFHGTARRNLPSILAHGMSTEKRLSQRSGDWFAASPYVGLDYCRSRGGPLTRYQLLLFLLLPVPSAVQTRLLDILVISDRHFELPLAIVEVEYK</sequence>
<evidence type="ECO:0000313" key="2">
    <source>
        <dbReference type="EMBL" id="GAQ78743.1"/>
    </source>
</evidence>
<keyword evidence="3" id="KW-1185">Reference proteome</keyword>
<gene>
    <name evidence="2" type="ORF">KFL_000180260</name>
</gene>
<dbReference type="AlphaFoldDB" id="A0A1Y1HL98"/>
<organism evidence="2 3">
    <name type="scientific">Klebsormidium nitens</name>
    <name type="common">Green alga</name>
    <name type="synonym">Ulothrix nitens</name>
    <dbReference type="NCBI Taxonomy" id="105231"/>
    <lineage>
        <taxon>Eukaryota</taxon>
        <taxon>Viridiplantae</taxon>
        <taxon>Streptophyta</taxon>
        <taxon>Klebsormidiophyceae</taxon>
        <taxon>Klebsormidiales</taxon>
        <taxon>Klebsormidiaceae</taxon>
        <taxon>Klebsormidium</taxon>
    </lineage>
</organism>